<dbReference type="InterPro" id="IPR011009">
    <property type="entry name" value="Kinase-like_dom_sf"/>
</dbReference>
<keyword evidence="6" id="KW-1185">Reference proteome</keyword>
<feature type="compositionally biased region" description="Polar residues" evidence="2">
    <location>
        <begin position="1501"/>
        <end position="1530"/>
    </location>
</feature>
<evidence type="ECO:0000256" key="1">
    <source>
        <dbReference type="ARBA" id="ARBA00008848"/>
    </source>
</evidence>
<comment type="similarity">
    <text evidence="1">Belongs to the TBCC family.</text>
</comment>
<dbReference type="Gene3D" id="1.10.510.10">
    <property type="entry name" value="Transferase(Phosphotransferase) domain 1"/>
    <property type="match status" value="1"/>
</dbReference>
<dbReference type="InterPro" id="IPR016098">
    <property type="entry name" value="CAP/MinC_C"/>
</dbReference>
<evidence type="ECO:0000313" key="5">
    <source>
        <dbReference type="EMBL" id="RNF12168.1"/>
    </source>
</evidence>
<keyword evidence="5" id="KW-0808">Transferase</keyword>
<dbReference type="InterPro" id="IPR039093">
    <property type="entry name" value="XRP2"/>
</dbReference>
<dbReference type="GO" id="GO:0005929">
    <property type="term" value="C:cilium"/>
    <property type="evidence" value="ECO:0007669"/>
    <property type="project" value="TreeGrafter"/>
</dbReference>
<dbReference type="OrthoDB" id="266740at2759"/>
<dbReference type="PROSITE" id="PS51329">
    <property type="entry name" value="C_CAP_COFACTOR_C"/>
    <property type="match status" value="3"/>
</dbReference>
<evidence type="ECO:0000259" key="4">
    <source>
        <dbReference type="PROSITE" id="PS51329"/>
    </source>
</evidence>
<dbReference type="VEuPathDB" id="TriTrypDB:TRSC58_02971"/>
<dbReference type="GO" id="GO:1990075">
    <property type="term" value="C:periciliary membrane compartment"/>
    <property type="evidence" value="ECO:0007669"/>
    <property type="project" value="TreeGrafter"/>
</dbReference>
<dbReference type="RefSeq" id="XP_029242596.1">
    <property type="nucleotide sequence ID" value="XM_029377527.1"/>
</dbReference>
<feature type="compositionally biased region" description="Basic and acidic residues" evidence="2">
    <location>
        <begin position="1705"/>
        <end position="1722"/>
    </location>
</feature>
<proteinExistence type="inferred from homology"/>
<comment type="caution">
    <text evidence="5">The sequence shown here is derived from an EMBL/GenBank/DDBJ whole genome shotgun (WGS) entry which is preliminary data.</text>
</comment>
<evidence type="ECO:0000259" key="3">
    <source>
        <dbReference type="PROSITE" id="PS50011"/>
    </source>
</evidence>
<feature type="region of interest" description="Disordered" evidence="2">
    <location>
        <begin position="1490"/>
        <end position="1639"/>
    </location>
</feature>
<dbReference type="SUPFAM" id="SSF56112">
    <property type="entry name" value="Protein kinase-like (PK-like)"/>
    <property type="match status" value="1"/>
</dbReference>
<dbReference type="OMA" id="PIIFIMD"/>
<dbReference type="PROSITE" id="PS50011">
    <property type="entry name" value="PROTEIN_KINASE_DOM"/>
    <property type="match status" value="1"/>
</dbReference>
<dbReference type="GO" id="GO:0006892">
    <property type="term" value="P:post-Golgi vesicle-mediated transport"/>
    <property type="evidence" value="ECO:0007669"/>
    <property type="project" value="TreeGrafter"/>
</dbReference>
<feature type="region of interest" description="Disordered" evidence="2">
    <location>
        <begin position="1"/>
        <end position="76"/>
    </location>
</feature>
<dbReference type="GO" id="GO:0005524">
    <property type="term" value="F:ATP binding"/>
    <property type="evidence" value="ECO:0007669"/>
    <property type="project" value="InterPro"/>
</dbReference>
<dbReference type="EMBL" id="MKGL01000008">
    <property type="protein sequence ID" value="RNF12168.1"/>
    <property type="molecule type" value="Genomic_DNA"/>
</dbReference>
<gene>
    <name evidence="5" type="ORF">TraAM80_00449</name>
</gene>
<sequence>MDFDDPSSSEGGNVGSLSPVLTANGMPPPATAADAEMMPSRTPLGPVVLPLPRSRNYRSGHDVQSFVFDDDNDDIDNDDGDGNEVLGCGPQPATHTACEEPMHHQLFDVGEDLRPAARHGCDAAGNMGRLGHLTEETYVHESSEKEEASEEEEKEVVEEKESAKDIVTSDTGELGFIEDDREWDSVLAPMTLVDKTLLSCFYAGACTDHEDSEVELEKPVSITETMVKVISLFYSETARPFRDEAVELPQMALDTLRRLASHMQNMQRILTEAGLTIDSQLELQFQANSEEEFENDTAASQSGVDLRKVVCRGVHSVHVDSACRLIGVIDIDVCAVSLSDAIAFSSLPFSQSELVAIIKSIVQKVGVLHNAGLVHGCLHSGNILCCSDDGRTVLTGACGIMSNPLLPADASFISPRLASALQPFVQLVWKHGGEVHENNTLPWASDPLFHCAVLERYGCTRNTEMRAQVSDDIYAIGILAVSCLLGVPPFHSATLKEVVETLAPHYHDGHDDSAATLLGNVLASDYAVQRFQLAGYTDEFISTAKDFVNTCLRAASSPATASSQIVATDLLTHSFFAGFSTSLNPTRNSEEVSMCDEEMDEAARMDRTMHCLMYPIFMVIECAKKNCGTTPLLSRLLRNSIFASRWDALRRFQLHLREDEAVCGNDPTHVLWPYLGSQKFSRWDESNLQKSFKELKDNQNEETAVRSFLYQSLVDPCVQVSQKTAVCNVAMLASVVKSKGLHVDTEAHALVFSKKTDDHLVLYRDEVPTGYGSSVDTLILYDLENCVVEILLNFRFVVLFNLRRCKLFLGPCYYLYCGKVSDCTPVFVASSHLLMQDVTGVEFYSGGCSLPHSSSNLLTRNNVTVLPYTMAYAGLTADFAAVSLPQKHVSTMILGADVIDSAPFASRTFKLCNILRGGFDYPYSHALVAFGTLILHENDCLSDMFLFFSEAAGKAVRIAHVHGGHDTTSVTVSSHLSSQHSGHAENVGIEASDIAAERNGSNCPIIFIMDAVGDCIIEDCSHCTVFIVGSSGSVSVRHCSELCLFLMAKEVLFEYCDHVEAYLFVTESLLMDHCYQMDLFPLVLEAPRQEEIIVSIIDRCSDEALQQHLEQALHQKDECALNVLRRFEGGTDTIDMEECVDVRIDSYCEQVILVDFAPTGVPPSRFFDAASHGSRREKHWVVVPFLQKAWKGDEFPTRGRELPPMRLHDLVNASILRLPGSLNLRAARDKACPLVDVVLECLSYGVVHLVEAVKTLFIRRCKGPLDIVVCAANRVVMESCEHVTLQTACGAFIARNCHVCHTALHVNTPPQYENCTFMLASTLNITSKDFESYLMRAGVEVDLNLFDSPAARSSNPEWDALTFEQLSSSSVNSVERARSILHSPVTLVQPLPATCLGVEDASFLDVLEDRVNHESATRPDYDRNIVAALSFLSRRQLAQASAASESLKSVTREAMRFARSPSPQPTMPSTEQVQEHHFDPFVGCSVEEVMQEPSEAVEESSPLSVPTPTSELHQSPASNPDLIKTNTGYQDNDFRSGGSCSGSKGGEAHNDADAHSGDDTAEVVANVVAASHDDHAADDEDNSTTVRKWSQPRANKMSADRQCSTEAKRVSCEPSSPSGTFVDGQVSDDKEENAVDLVPYRSLPEEASLVDDRMSATDAVALTLRHKGDESAGEGSPLAVPPAHRRKGSGDALLTHSPPCQTLSVEDKNDEDRKGGSDKNEESTSTPQQGVLGGTPSLQDFILQVHPNEEEAVRSALAMVASSREASASARRVIGSSTKELQRRVAEALKRLQKPLS</sequence>
<accession>A0A3R7RST7</accession>
<feature type="domain" description="C-CAP/cofactor C-like" evidence="4">
    <location>
        <begin position="737"/>
        <end position="906"/>
    </location>
</feature>
<feature type="domain" description="Protein kinase" evidence="3">
    <location>
        <begin position="163"/>
        <end position="576"/>
    </location>
</feature>
<dbReference type="InterPro" id="IPR000719">
    <property type="entry name" value="Prot_kinase_dom"/>
</dbReference>
<dbReference type="GO" id="GO:0005096">
    <property type="term" value="F:GTPase activator activity"/>
    <property type="evidence" value="ECO:0007669"/>
    <property type="project" value="InterPro"/>
</dbReference>
<dbReference type="EC" id="2.7.-.-" evidence="5"/>
<dbReference type="InterPro" id="IPR017901">
    <property type="entry name" value="C-CAP_CF_C-like"/>
</dbReference>
<reference evidence="5 6" key="1">
    <citation type="journal article" date="2018" name="BMC Genomics">
        <title>Genomic comparison of Trypanosoma conorhini and Trypanosoma rangeli to Trypanosoma cruzi strains of high and low virulence.</title>
        <authorList>
            <person name="Bradwell K.R."/>
            <person name="Koparde V.N."/>
            <person name="Matveyev A.V."/>
            <person name="Serrano M.G."/>
            <person name="Alves J.M."/>
            <person name="Parikh H."/>
            <person name="Huang B."/>
            <person name="Lee V."/>
            <person name="Espinosa-Alvarez O."/>
            <person name="Ortiz P.A."/>
            <person name="Costa-Martins A.G."/>
            <person name="Teixeira M.M."/>
            <person name="Buck G.A."/>
        </authorList>
    </citation>
    <scope>NUCLEOTIDE SEQUENCE [LARGE SCALE GENOMIC DNA]</scope>
    <source>
        <strain evidence="5 6">AM80</strain>
    </source>
</reference>
<dbReference type="GeneID" id="40324382"/>
<feature type="domain" description="C-CAP/cofactor C-like" evidence="4">
    <location>
        <begin position="1196"/>
        <end position="1339"/>
    </location>
</feature>
<evidence type="ECO:0000256" key="2">
    <source>
        <dbReference type="SAM" id="MobiDB-lite"/>
    </source>
</evidence>
<dbReference type="GO" id="GO:0004672">
    <property type="term" value="F:protein kinase activity"/>
    <property type="evidence" value="ECO:0007669"/>
    <property type="project" value="InterPro"/>
</dbReference>
<dbReference type="Pfam" id="PF07986">
    <property type="entry name" value="TBCC"/>
    <property type="match status" value="2"/>
</dbReference>
<dbReference type="InterPro" id="IPR012945">
    <property type="entry name" value="Tubulin-bd_cofactor_C_dom"/>
</dbReference>
<dbReference type="Gene3D" id="2.160.20.70">
    <property type="match status" value="3"/>
</dbReference>
<dbReference type="PANTHER" id="PTHR15440:SF0">
    <property type="entry name" value="PROTEIN XRP2"/>
    <property type="match status" value="1"/>
</dbReference>
<name>A0A3R7RST7_TRYRA</name>
<feature type="region of interest" description="Disordered" evidence="2">
    <location>
        <begin position="1661"/>
        <end position="1739"/>
    </location>
</feature>
<evidence type="ECO:0000313" key="6">
    <source>
        <dbReference type="Proteomes" id="UP000283634"/>
    </source>
</evidence>
<protein>
    <submittedName>
        <fullName evidence="5">Transferase</fullName>
        <ecNumber evidence="5">2.7.-.-</ecNumber>
    </submittedName>
</protein>
<organism evidence="5 6">
    <name type="scientific">Trypanosoma rangeli</name>
    <dbReference type="NCBI Taxonomy" id="5698"/>
    <lineage>
        <taxon>Eukaryota</taxon>
        <taxon>Discoba</taxon>
        <taxon>Euglenozoa</taxon>
        <taxon>Kinetoplastea</taxon>
        <taxon>Metakinetoplastina</taxon>
        <taxon>Trypanosomatida</taxon>
        <taxon>Trypanosomatidae</taxon>
        <taxon>Trypanosoma</taxon>
        <taxon>Herpetosoma</taxon>
    </lineage>
</organism>
<feature type="compositionally biased region" description="Polar residues" evidence="2">
    <location>
        <begin position="8"/>
        <end position="21"/>
    </location>
</feature>
<feature type="compositionally biased region" description="Basic and acidic residues" evidence="2">
    <location>
        <begin position="1546"/>
        <end position="1558"/>
    </location>
</feature>
<dbReference type="Proteomes" id="UP000283634">
    <property type="component" value="Unassembled WGS sequence"/>
</dbReference>
<feature type="domain" description="C-CAP/cofactor C-like" evidence="4">
    <location>
        <begin position="982"/>
        <end position="1123"/>
    </location>
</feature>
<dbReference type="PANTHER" id="PTHR15440">
    <property type="entry name" value="XRP2 PROTEIN"/>
    <property type="match status" value="1"/>
</dbReference>